<evidence type="ECO:0000313" key="3">
    <source>
        <dbReference type="Proteomes" id="UP000556026"/>
    </source>
</evidence>
<feature type="compositionally biased region" description="Basic and acidic residues" evidence="1">
    <location>
        <begin position="1"/>
        <end position="11"/>
    </location>
</feature>
<sequence>MEAKDFIEPFRRAGTGEGHLGKTEGALARAAFWREGQLSLNSAGLQRCRTE</sequence>
<accession>A0A6V8MFV6</accession>
<name>A0A6V8MFV6_9BACT</name>
<reference evidence="3" key="1">
    <citation type="submission" date="2020-06" db="EMBL/GenBank/DDBJ databases">
        <title>Draft genomic sequence of Geomonas sp. Red330.</title>
        <authorList>
            <person name="Itoh H."/>
            <person name="Zhenxing X."/>
            <person name="Ushijima N."/>
            <person name="Masuda Y."/>
            <person name="Shiratori Y."/>
            <person name="Senoo K."/>
        </authorList>
    </citation>
    <scope>NUCLEOTIDE SEQUENCE [LARGE SCALE GENOMIC DNA]</scope>
    <source>
        <strain evidence="3">Red330</strain>
    </source>
</reference>
<proteinExistence type="predicted"/>
<evidence type="ECO:0000256" key="1">
    <source>
        <dbReference type="SAM" id="MobiDB-lite"/>
    </source>
</evidence>
<dbReference type="Proteomes" id="UP000556026">
    <property type="component" value="Unassembled WGS sequence"/>
</dbReference>
<comment type="caution">
    <text evidence="2">The sequence shown here is derived from an EMBL/GenBank/DDBJ whole genome shotgun (WGS) entry which is preliminary data.</text>
</comment>
<dbReference type="EMBL" id="BLXX01000002">
    <property type="protein sequence ID" value="GFO58832.1"/>
    <property type="molecule type" value="Genomic_DNA"/>
</dbReference>
<feature type="region of interest" description="Disordered" evidence="1">
    <location>
        <begin position="1"/>
        <end position="20"/>
    </location>
</feature>
<keyword evidence="3" id="KW-1185">Reference proteome</keyword>
<evidence type="ECO:0000313" key="2">
    <source>
        <dbReference type="EMBL" id="GFO58832.1"/>
    </source>
</evidence>
<protein>
    <submittedName>
        <fullName evidence="2">Uncharacterized protein</fullName>
    </submittedName>
</protein>
<gene>
    <name evidence="2" type="ORF">GMST_11570</name>
</gene>
<dbReference type="AlphaFoldDB" id="A0A6V8MFV6"/>
<organism evidence="2 3">
    <name type="scientific">Geomonas silvestris</name>
    <dbReference type="NCBI Taxonomy" id="2740184"/>
    <lineage>
        <taxon>Bacteria</taxon>
        <taxon>Pseudomonadati</taxon>
        <taxon>Thermodesulfobacteriota</taxon>
        <taxon>Desulfuromonadia</taxon>
        <taxon>Geobacterales</taxon>
        <taxon>Geobacteraceae</taxon>
        <taxon>Geomonas</taxon>
    </lineage>
</organism>